<accession>I3DAR1</accession>
<dbReference type="EMBL" id="AJSX01000034">
    <property type="protein sequence ID" value="EIJ68804.1"/>
    <property type="molecule type" value="Genomic_DNA"/>
</dbReference>
<evidence type="ECO:0000313" key="2">
    <source>
        <dbReference type="EMBL" id="EIJ68804.1"/>
    </source>
</evidence>
<gene>
    <name evidence="2" type="ORF">HMPREF1052_1347</name>
</gene>
<dbReference type="AlphaFoldDB" id="I3DAR1"/>
<evidence type="ECO:0000313" key="3">
    <source>
        <dbReference type="Proteomes" id="UP000006457"/>
    </source>
</evidence>
<feature type="chain" id="PRO_5003669606" evidence="1">
    <location>
        <begin position="24"/>
        <end position="79"/>
    </location>
</feature>
<dbReference type="Proteomes" id="UP000006457">
    <property type="component" value="Unassembled WGS sequence"/>
</dbReference>
<dbReference type="RefSeq" id="WP_005761039.1">
    <property type="nucleotide sequence ID" value="NZ_AJSX01000034.1"/>
</dbReference>
<keyword evidence="3" id="KW-1185">Reference proteome</keyword>
<reference evidence="2 3" key="1">
    <citation type="submission" date="2012-03" db="EMBL/GenBank/DDBJ databases">
        <authorList>
            <person name="Harkins D.M."/>
            <person name="Madupu R."/>
            <person name="Durkin A.S."/>
            <person name="Torralba M."/>
            <person name="Methe B."/>
            <person name="Sutton G.G."/>
            <person name="Nelson K.E."/>
        </authorList>
    </citation>
    <scope>NUCLEOTIDE SEQUENCE [LARGE SCALE GENOMIC DNA]</scope>
    <source>
        <strain evidence="2 3">CCUG 2042</strain>
    </source>
</reference>
<feature type="signal peptide" evidence="1">
    <location>
        <begin position="1"/>
        <end position="23"/>
    </location>
</feature>
<keyword evidence="1" id="KW-0732">Signal</keyword>
<protein>
    <submittedName>
        <fullName evidence="2">Uncharacterized protein</fullName>
    </submittedName>
</protein>
<comment type="caution">
    <text evidence="2">The sequence shown here is derived from an EMBL/GenBank/DDBJ whole genome shotgun (WGS) entry which is preliminary data.</text>
</comment>
<organism evidence="2 3">
    <name type="scientific">Pasteurella bettyae CCUG 2042</name>
    <dbReference type="NCBI Taxonomy" id="1095749"/>
    <lineage>
        <taxon>Bacteria</taxon>
        <taxon>Pseudomonadati</taxon>
        <taxon>Pseudomonadota</taxon>
        <taxon>Gammaproteobacteria</taxon>
        <taxon>Pasteurellales</taxon>
        <taxon>Pasteurellaceae</taxon>
        <taxon>Pasteurella</taxon>
    </lineage>
</organism>
<name>I3DAR1_9PAST</name>
<sequence length="79" mass="7957">MKLNKLFLVTSVAFCSVSTVASAIGGDVVSITGGRDGTRKVEQTLPVSSPNNGTLVVISKNGKIEVALDGSNVGVALPA</sequence>
<proteinExistence type="predicted"/>
<evidence type="ECO:0000256" key="1">
    <source>
        <dbReference type="SAM" id="SignalP"/>
    </source>
</evidence>
<dbReference type="PATRIC" id="fig|1095749.3.peg.1451"/>